<evidence type="ECO:0000256" key="2">
    <source>
        <dbReference type="SAM" id="Phobius"/>
    </source>
</evidence>
<feature type="compositionally biased region" description="Pro residues" evidence="1">
    <location>
        <begin position="1"/>
        <end position="13"/>
    </location>
</feature>
<reference evidence="3" key="1">
    <citation type="submission" date="2021-12" db="EMBL/GenBank/DDBJ databases">
        <title>Discovery of the Pendulisporaceae a myxobacterial family with distinct sporulation behavior and unique specialized metabolism.</title>
        <authorList>
            <person name="Garcia R."/>
            <person name="Popoff A."/>
            <person name="Bader C.D."/>
            <person name="Loehr J."/>
            <person name="Walesch S."/>
            <person name="Walt C."/>
            <person name="Boldt J."/>
            <person name="Bunk B."/>
            <person name="Haeckl F.J.F.P.J."/>
            <person name="Gunesch A.P."/>
            <person name="Birkelbach J."/>
            <person name="Nuebel U."/>
            <person name="Pietschmann T."/>
            <person name="Bach T."/>
            <person name="Mueller R."/>
        </authorList>
    </citation>
    <scope>NUCLEOTIDE SEQUENCE</scope>
    <source>
        <strain evidence="3">MSr11367</strain>
    </source>
</reference>
<evidence type="ECO:0000313" key="3">
    <source>
        <dbReference type="EMBL" id="WXB01286.1"/>
    </source>
</evidence>
<feature type="transmembrane region" description="Helical" evidence="2">
    <location>
        <begin position="140"/>
        <end position="159"/>
    </location>
</feature>
<keyword evidence="2" id="KW-0472">Membrane</keyword>
<feature type="transmembrane region" description="Helical" evidence="2">
    <location>
        <begin position="59"/>
        <end position="79"/>
    </location>
</feature>
<evidence type="ECO:0000313" key="4">
    <source>
        <dbReference type="Proteomes" id="UP001374803"/>
    </source>
</evidence>
<feature type="transmembrane region" description="Helical" evidence="2">
    <location>
        <begin position="198"/>
        <end position="218"/>
    </location>
</feature>
<protein>
    <submittedName>
        <fullName evidence="3">Uncharacterized protein</fullName>
    </submittedName>
</protein>
<evidence type="ECO:0000256" key="1">
    <source>
        <dbReference type="SAM" id="MobiDB-lite"/>
    </source>
</evidence>
<proteinExistence type="predicted"/>
<feature type="transmembrane region" description="Helical" evidence="2">
    <location>
        <begin position="171"/>
        <end position="192"/>
    </location>
</feature>
<dbReference type="EMBL" id="CP089983">
    <property type="protein sequence ID" value="WXB01286.1"/>
    <property type="molecule type" value="Genomic_DNA"/>
</dbReference>
<accession>A0ABZ2KWA3</accession>
<dbReference type="RefSeq" id="WP_394830897.1">
    <property type="nucleotide sequence ID" value="NZ_CP089983.1"/>
</dbReference>
<feature type="transmembrane region" description="Helical" evidence="2">
    <location>
        <begin position="230"/>
        <end position="247"/>
    </location>
</feature>
<gene>
    <name evidence="3" type="ORF">LVJ94_30755</name>
</gene>
<feature type="region of interest" description="Disordered" evidence="1">
    <location>
        <begin position="1"/>
        <end position="21"/>
    </location>
</feature>
<keyword evidence="2" id="KW-0812">Transmembrane</keyword>
<feature type="transmembrane region" description="Helical" evidence="2">
    <location>
        <begin position="85"/>
        <end position="104"/>
    </location>
</feature>
<dbReference type="Proteomes" id="UP001374803">
    <property type="component" value="Chromosome"/>
</dbReference>
<organism evidence="3 4">
    <name type="scientific">Pendulispora rubella</name>
    <dbReference type="NCBI Taxonomy" id="2741070"/>
    <lineage>
        <taxon>Bacteria</taxon>
        <taxon>Pseudomonadati</taxon>
        <taxon>Myxococcota</taxon>
        <taxon>Myxococcia</taxon>
        <taxon>Myxococcales</taxon>
        <taxon>Sorangiineae</taxon>
        <taxon>Pendulisporaceae</taxon>
        <taxon>Pendulispora</taxon>
    </lineage>
</organism>
<keyword evidence="2" id="KW-1133">Transmembrane helix</keyword>
<name>A0ABZ2KWA3_9BACT</name>
<keyword evidence="4" id="KW-1185">Reference proteome</keyword>
<feature type="transmembrane region" description="Helical" evidence="2">
    <location>
        <begin position="111"/>
        <end position="128"/>
    </location>
</feature>
<sequence length="314" mass="32089">MDSLPPLTPPPPMSTSSLPPEVRPITIAPRAPIKPPVLASDILREEVAPMAPAQRAVRLWLVGFAAAFAAVGVASRLGFGPSSLNVLTGSLATAVVALLATFLPAPYAARASLAIVAGVVPLGLGAMGEGPLAALGFEGGLRATAGLVLITLLPGSLLFRARYRAFRVARIILALTILLSVPALVSIGMGALDPGTPLLLRIANGAALLASLTAFCGFMGEETTGGCGGWALLVIFTQAARLGLHTLGKGSELYGHWGFVVGAIGVFAAGVLVAFAIFQLLAVAFARQARKVDVHRIVGPGAEDRPPLTSMTSE</sequence>
<feature type="transmembrane region" description="Helical" evidence="2">
    <location>
        <begin position="259"/>
        <end position="286"/>
    </location>
</feature>